<reference evidence="1" key="1">
    <citation type="journal article" date="2014" name="Front. Microbiol.">
        <title>High frequency of phylogenetically diverse reductive dehalogenase-homologous genes in deep subseafloor sedimentary metagenomes.</title>
        <authorList>
            <person name="Kawai M."/>
            <person name="Futagami T."/>
            <person name="Toyoda A."/>
            <person name="Takaki Y."/>
            <person name="Nishi S."/>
            <person name="Hori S."/>
            <person name="Arai W."/>
            <person name="Tsubouchi T."/>
            <person name="Morono Y."/>
            <person name="Uchiyama I."/>
            <person name="Ito T."/>
            <person name="Fujiyama A."/>
            <person name="Inagaki F."/>
            <person name="Takami H."/>
        </authorList>
    </citation>
    <scope>NUCLEOTIDE SEQUENCE</scope>
    <source>
        <strain evidence="1">Expedition CK06-06</strain>
    </source>
</reference>
<organism evidence="1">
    <name type="scientific">marine sediment metagenome</name>
    <dbReference type="NCBI Taxonomy" id="412755"/>
    <lineage>
        <taxon>unclassified sequences</taxon>
        <taxon>metagenomes</taxon>
        <taxon>ecological metagenomes</taxon>
    </lineage>
</organism>
<proteinExistence type="predicted"/>
<dbReference type="AlphaFoldDB" id="X1A695"/>
<sequence>VHTVKIKEIVLPGFGGNKSNLHFRSLYKARVNQLCTCFKNGRFVRWTFEQNLFGKFAPDGSVILLSGNHCLYAVSQNPDLAHLGYQEEVPVKMLPADITEAEGWMFAAHCNDVNDV</sequence>
<dbReference type="EMBL" id="BART01009267">
    <property type="protein sequence ID" value="GAG65687.1"/>
    <property type="molecule type" value="Genomic_DNA"/>
</dbReference>
<accession>X1A695</accession>
<feature type="non-terminal residue" evidence="1">
    <location>
        <position position="1"/>
    </location>
</feature>
<comment type="caution">
    <text evidence="1">The sequence shown here is derived from an EMBL/GenBank/DDBJ whole genome shotgun (WGS) entry which is preliminary data.</text>
</comment>
<evidence type="ECO:0000313" key="1">
    <source>
        <dbReference type="EMBL" id="GAG65687.1"/>
    </source>
</evidence>
<name>X1A695_9ZZZZ</name>
<protein>
    <submittedName>
        <fullName evidence="1">Uncharacterized protein</fullName>
    </submittedName>
</protein>
<gene>
    <name evidence="1" type="ORF">S01H4_20594</name>
</gene>